<organism evidence="1 2">
    <name type="scientific">Calocera cornea HHB12733</name>
    <dbReference type="NCBI Taxonomy" id="1353952"/>
    <lineage>
        <taxon>Eukaryota</taxon>
        <taxon>Fungi</taxon>
        <taxon>Dikarya</taxon>
        <taxon>Basidiomycota</taxon>
        <taxon>Agaricomycotina</taxon>
        <taxon>Dacrymycetes</taxon>
        <taxon>Dacrymycetales</taxon>
        <taxon>Dacrymycetaceae</taxon>
        <taxon>Calocera</taxon>
    </lineage>
</organism>
<reference evidence="1 2" key="1">
    <citation type="journal article" date="2016" name="Mol. Biol. Evol.">
        <title>Comparative Genomics of Early-Diverging Mushroom-Forming Fungi Provides Insights into the Origins of Lignocellulose Decay Capabilities.</title>
        <authorList>
            <person name="Nagy L.G."/>
            <person name="Riley R."/>
            <person name="Tritt A."/>
            <person name="Adam C."/>
            <person name="Daum C."/>
            <person name="Floudas D."/>
            <person name="Sun H."/>
            <person name="Yadav J.S."/>
            <person name="Pangilinan J."/>
            <person name="Larsson K.H."/>
            <person name="Matsuura K."/>
            <person name="Barry K."/>
            <person name="Labutti K."/>
            <person name="Kuo R."/>
            <person name="Ohm R.A."/>
            <person name="Bhattacharya S.S."/>
            <person name="Shirouzu T."/>
            <person name="Yoshinaga Y."/>
            <person name="Martin F.M."/>
            <person name="Grigoriev I.V."/>
            <person name="Hibbett D.S."/>
        </authorList>
    </citation>
    <scope>NUCLEOTIDE SEQUENCE [LARGE SCALE GENOMIC DNA]</scope>
    <source>
        <strain evidence="1 2">HHB12733</strain>
    </source>
</reference>
<evidence type="ECO:0000313" key="2">
    <source>
        <dbReference type="Proteomes" id="UP000076842"/>
    </source>
</evidence>
<dbReference type="OrthoDB" id="3341102at2759"/>
<protein>
    <recommendedName>
        <fullName evidence="3">DDE-1 domain-containing protein</fullName>
    </recommendedName>
</protein>
<evidence type="ECO:0008006" key="3">
    <source>
        <dbReference type="Google" id="ProtNLM"/>
    </source>
</evidence>
<dbReference type="AlphaFoldDB" id="A0A165FH65"/>
<dbReference type="STRING" id="1353952.A0A165FH65"/>
<dbReference type="InParanoid" id="A0A165FH65"/>
<dbReference type="Proteomes" id="UP000076842">
    <property type="component" value="Unassembled WGS sequence"/>
</dbReference>
<name>A0A165FH65_9BASI</name>
<proteinExistence type="predicted"/>
<accession>A0A165FH65</accession>
<gene>
    <name evidence="1" type="ORF">CALCODRAFT_421753</name>
</gene>
<dbReference type="EMBL" id="KV423973">
    <property type="protein sequence ID" value="KZT56742.1"/>
    <property type="molecule type" value="Genomic_DNA"/>
</dbReference>
<keyword evidence="2" id="KW-1185">Reference proteome</keyword>
<evidence type="ECO:0000313" key="1">
    <source>
        <dbReference type="EMBL" id="KZT56742.1"/>
    </source>
</evidence>
<feature type="non-terminal residue" evidence="1">
    <location>
        <position position="207"/>
    </location>
</feature>
<feature type="non-terminal residue" evidence="1">
    <location>
        <position position="1"/>
    </location>
</feature>
<sequence length="207" mass="23403">LHWSIRQGTKASQKVPKNSDDQCYELCLRCAFLIKFHTIPAGCIVNSNQMQLAFQFGGNTTWADHGAHQVPILGKEEKRACTVVTGLAMDGTLLPFQSVWQGAKPQSLPFSGRADDPVLRPSLAAGHIYTLSKTRTYWSNLVTMQVYVTDLLAPYFRATNLRNDWSAEDHCVWIVDAWKVHRGDPFRDWMAETHPWIRLLFIPAGCT</sequence>